<gene>
    <name evidence="2" type="ORF">PCOR1329_LOCUS42616</name>
</gene>
<dbReference type="Proteomes" id="UP001189429">
    <property type="component" value="Unassembled WGS sequence"/>
</dbReference>
<reference evidence="2" key="1">
    <citation type="submission" date="2023-10" db="EMBL/GenBank/DDBJ databases">
        <authorList>
            <person name="Chen Y."/>
            <person name="Shah S."/>
            <person name="Dougan E. K."/>
            <person name="Thang M."/>
            <person name="Chan C."/>
        </authorList>
    </citation>
    <scope>NUCLEOTIDE SEQUENCE [LARGE SCALE GENOMIC DNA]</scope>
</reference>
<accession>A0ABN9TV12</accession>
<feature type="compositionally biased region" description="Low complexity" evidence="1">
    <location>
        <begin position="199"/>
        <end position="211"/>
    </location>
</feature>
<organism evidence="2 3">
    <name type="scientific">Prorocentrum cordatum</name>
    <dbReference type="NCBI Taxonomy" id="2364126"/>
    <lineage>
        <taxon>Eukaryota</taxon>
        <taxon>Sar</taxon>
        <taxon>Alveolata</taxon>
        <taxon>Dinophyceae</taxon>
        <taxon>Prorocentrales</taxon>
        <taxon>Prorocentraceae</taxon>
        <taxon>Prorocentrum</taxon>
    </lineage>
</organism>
<comment type="caution">
    <text evidence="2">The sequence shown here is derived from an EMBL/GenBank/DDBJ whole genome shotgun (WGS) entry which is preliminary data.</text>
</comment>
<feature type="compositionally biased region" description="Low complexity" evidence="1">
    <location>
        <begin position="176"/>
        <end position="192"/>
    </location>
</feature>
<name>A0ABN9TV12_9DINO</name>
<evidence type="ECO:0000313" key="3">
    <source>
        <dbReference type="Proteomes" id="UP001189429"/>
    </source>
</evidence>
<keyword evidence="3" id="KW-1185">Reference proteome</keyword>
<proteinExistence type="predicted"/>
<sequence length="228" mass="23698">GGRGSIRGSPRDWGNTHVWLSRVQLDIETLNWQRPFKHPSRSHVASKATARPARDVHQSLTCRLRADLGELHGPPLTPAPTLSTLSLLLTTMVPTGRRTPRSFQSRARTCDKKVATGLTQQKGGAAALVPNAETDSDSDKRKGMRRRRRRRRKEEGGGGCTQISLRCRTMLDPRVSIEGSSSSSGEDQAAAATGGGPSAAGAGCAAASGGCGGDCAAAAAAAGACACA</sequence>
<evidence type="ECO:0000313" key="2">
    <source>
        <dbReference type="EMBL" id="CAK0850104.1"/>
    </source>
</evidence>
<dbReference type="EMBL" id="CAUYUJ010015120">
    <property type="protein sequence ID" value="CAK0850104.1"/>
    <property type="molecule type" value="Genomic_DNA"/>
</dbReference>
<feature type="compositionally biased region" description="Basic residues" evidence="1">
    <location>
        <begin position="142"/>
        <end position="152"/>
    </location>
</feature>
<feature type="non-terminal residue" evidence="2">
    <location>
        <position position="1"/>
    </location>
</feature>
<feature type="region of interest" description="Disordered" evidence="1">
    <location>
        <begin position="175"/>
        <end position="211"/>
    </location>
</feature>
<feature type="region of interest" description="Disordered" evidence="1">
    <location>
        <begin position="117"/>
        <end position="160"/>
    </location>
</feature>
<feature type="non-terminal residue" evidence="2">
    <location>
        <position position="228"/>
    </location>
</feature>
<protein>
    <submittedName>
        <fullName evidence="2">Uncharacterized protein</fullName>
    </submittedName>
</protein>
<evidence type="ECO:0000256" key="1">
    <source>
        <dbReference type="SAM" id="MobiDB-lite"/>
    </source>
</evidence>